<gene>
    <name evidence="10" type="ordered locus">Psta_0763</name>
</gene>
<proteinExistence type="predicted"/>
<keyword evidence="4" id="KW-0769">Symport</keyword>
<keyword evidence="5 9" id="KW-1133">Transmembrane helix</keyword>
<dbReference type="InterPro" id="IPR050746">
    <property type="entry name" value="DAACS"/>
</dbReference>
<evidence type="ECO:0000256" key="9">
    <source>
        <dbReference type="SAM" id="Phobius"/>
    </source>
</evidence>
<dbReference type="KEGG" id="psl:Psta_0763"/>
<dbReference type="Pfam" id="PF00375">
    <property type="entry name" value="SDF"/>
    <property type="match status" value="1"/>
</dbReference>
<evidence type="ECO:0000313" key="10">
    <source>
        <dbReference type="EMBL" id="ADB15448.1"/>
    </source>
</evidence>
<sequence>MNQPPTTSEHSMSGLWWLVGGIVAGLVLGIFYGESMWRASGGPDRKLATIEMTLKQKNELLVAAQKANNADEVKRLETQVATLESEVVRLTKVRDEALLDVKAGKLRLADVVWKFTKFLGDLFLQVLKLLVIPLVVTSMICGITSIGDIRKIGKLGSRTIIYFMSTTTVAVFIGLMLVVIVQPGKATDDTFAFKDSKTASKENRDVVETLLAVVRGDEGDKGSGMFPENLILAAAQMNVMAVIVFSLLFGGALTTLGERGKPAIAFFDAANEAIMKMVHLAMICAPVGIFGLVASNIARNGGGSQLGEELTRLGYYAAVVLGGLVLHVLFLQLLMWMMTGRNPWQFMGQMSRAILTAMSTSSSSATLPISMECVSKAGVSDRTSRFVLPLGATINMDGTALYEAVAVVFIAQSSGIELSIAQLVVVMLTATLAAIGAAGIPEAGLVTMVIVLTAVGLPVTGIGSILAIDWFLDRMRTSVNVFGDMTGSVILDKMVGSSDEPNAKV</sequence>
<dbReference type="STRING" id="530564.Psta_0763"/>
<protein>
    <submittedName>
        <fullName evidence="10">Sodium:dicarboxylate symporter</fullName>
    </submittedName>
</protein>
<evidence type="ECO:0000256" key="1">
    <source>
        <dbReference type="ARBA" id="ARBA00004141"/>
    </source>
</evidence>
<dbReference type="PROSITE" id="PS00714">
    <property type="entry name" value="NA_DICARBOXYL_SYMP_2"/>
    <property type="match status" value="1"/>
</dbReference>
<dbReference type="OrthoDB" id="9768885at2"/>
<feature type="transmembrane region" description="Helical" evidence="9">
    <location>
        <begin position="277"/>
        <end position="295"/>
    </location>
</feature>
<reference evidence="10 11" key="1">
    <citation type="journal article" date="2009" name="Stand. Genomic Sci.">
        <title>Complete genome sequence of Pirellula staleyi type strain (ATCC 27377).</title>
        <authorList>
            <person name="Clum A."/>
            <person name="Tindall B.J."/>
            <person name="Sikorski J."/>
            <person name="Ivanova N."/>
            <person name="Mavrommatis K."/>
            <person name="Lucas S."/>
            <person name="Glavina del Rio T."/>
            <person name="Nolan M."/>
            <person name="Chen F."/>
            <person name="Tice H."/>
            <person name="Pitluck S."/>
            <person name="Cheng J.F."/>
            <person name="Chertkov O."/>
            <person name="Brettin T."/>
            <person name="Han C."/>
            <person name="Detter J.C."/>
            <person name="Kuske C."/>
            <person name="Bruce D."/>
            <person name="Goodwin L."/>
            <person name="Ovchinikova G."/>
            <person name="Pati A."/>
            <person name="Mikhailova N."/>
            <person name="Chen A."/>
            <person name="Palaniappan K."/>
            <person name="Land M."/>
            <person name="Hauser L."/>
            <person name="Chang Y.J."/>
            <person name="Jeffries C.D."/>
            <person name="Chain P."/>
            <person name="Rohde M."/>
            <person name="Goker M."/>
            <person name="Bristow J."/>
            <person name="Eisen J.A."/>
            <person name="Markowitz V."/>
            <person name="Hugenholtz P."/>
            <person name="Kyrpides N.C."/>
            <person name="Klenk H.P."/>
            <person name="Lapidus A."/>
        </authorList>
    </citation>
    <scope>NUCLEOTIDE SEQUENCE [LARGE SCALE GENOMIC DNA]</scope>
    <source>
        <strain evidence="11">ATCC 27377 / DSM 6068 / ICPB 4128</strain>
    </source>
</reference>
<dbReference type="PANTHER" id="PTHR11958:SF63">
    <property type="entry name" value="AMINO ACID TRANSPORTER"/>
    <property type="match status" value="1"/>
</dbReference>
<dbReference type="AlphaFoldDB" id="D2R5I9"/>
<feature type="transmembrane region" description="Helical" evidence="9">
    <location>
        <begin position="230"/>
        <end position="256"/>
    </location>
</feature>
<dbReference type="GO" id="GO:0015175">
    <property type="term" value="F:neutral L-amino acid transmembrane transporter activity"/>
    <property type="evidence" value="ECO:0007669"/>
    <property type="project" value="TreeGrafter"/>
</dbReference>
<name>D2R5I9_PIRSD</name>
<dbReference type="Gene3D" id="1.10.3860.10">
    <property type="entry name" value="Sodium:dicarboxylate symporter"/>
    <property type="match status" value="1"/>
</dbReference>
<dbReference type="HOGENOM" id="CLU_019375_7_1_0"/>
<feature type="transmembrane region" description="Helical" evidence="9">
    <location>
        <begin position="159"/>
        <end position="181"/>
    </location>
</feature>
<evidence type="ECO:0000256" key="6">
    <source>
        <dbReference type="ARBA" id="ARBA00023136"/>
    </source>
</evidence>
<dbReference type="InterPro" id="IPR036458">
    <property type="entry name" value="Na:dicarbo_symporter_sf"/>
</dbReference>
<comment type="subcellular location">
    <subcellularLocation>
        <location evidence="1">Membrane</location>
        <topology evidence="1">Multi-pass membrane protein</topology>
    </subcellularLocation>
</comment>
<dbReference type="PRINTS" id="PR00173">
    <property type="entry name" value="EDTRNSPORT"/>
</dbReference>
<evidence type="ECO:0000256" key="4">
    <source>
        <dbReference type="ARBA" id="ARBA00022847"/>
    </source>
</evidence>
<dbReference type="Proteomes" id="UP000001887">
    <property type="component" value="Chromosome"/>
</dbReference>
<organism evidence="10 11">
    <name type="scientific">Pirellula staleyi (strain ATCC 27377 / DSM 6068 / ICPB 4128)</name>
    <name type="common">Pirella staleyi</name>
    <dbReference type="NCBI Taxonomy" id="530564"/>
    <lineage>
        <taxon>Bacteria</taxon>
        <taxon>Pseudomonadati</taxon>
        <taxon>Planctomycetota</taxon>
        <taxon>Planctomycetia</taxon>
        <taxon>Pirellulales</taxon>
        <taxon>Pirellulaceae</taxon>
        <taxon>Pirellula</taxon>
    </lineage>
</organism>
<feature type="transmembrane region" description="Helical" evidence="9">
    <location>
        <begin position="446"/>
        <end position="472"/>
    </location>
</feature>
<evidence type="ECO:0000256" key="8">
    <source>
        <dbReference type="SAM" id="Coils"/>
    </source>
</evidence>
<dbReference type="GO" id="GO:0005886">
    <property type="term" value="C:plasma membrane"/>
    <property type="evidence" value="ECO:0007669"/>
    <property type="project" value="TreeGrafter"/>
</dbReference>
<accession>D2R5I9</accession>
<dbReference type="InterPro" id="IPR018107">
    <property type="entry name" value="Na-dicarboxylate_symporter_CS"/>
</dbReference>
<keyword evidence="6 9" id="KW-0472">Membrane</keyword>
<feature type="transmembrane region" description="Helical" evidence="9">
    <location>
        <begin position="12"/>
        <end position="32"/>
    </location>
</feature>
<keyword evidence="2" id="KW-0813">Transport</keyword>
<keyword evidence="11" id="KW-1185">Reference proteome</keyword>
<keyword evidence="7" id="KW-0325">Glycoprotein</keyword>
<dbReference type="EMBL" id="CP001848">
    <property type="protein sequence ID" value="ADB15448.1"/>
    <property type="molecule type" value="Genomic_DNA"/>
</dbReference>
<feature type="transmembrane region" description="Helical" evidence="9">
    <location>
        <begin position="315"/>
        <end position="337"/>
    </location>
</feature>
<feature type="transmembrane region" description="Helical" evidence="9">
    <location>
        <begin position="122"/>
        <end position="147"/>
    </location>
</feature>
<dbReference type="GO" id="GO:0015501">
    <property type="term" value="F:glutamate:sodium symporter activity"/>
    <property type="evidence" value="ECO:0007669"/>
    <property type="project" value="TreeGrafter"/>
</dbReference>
<evidence type="ECO:0000256" key="3">
    <source>
        <dbReference type="ARBA" id="ARBA00022692"/>
    </source>
</evidence>
<evidence type="ECO:0000313" key="11">
    <source>
        <dbReference type="Proteomes" id="UP000001887"/>
    </source>
</evidence>
<dbReference type="GO" id="GO:0005313">
    <property type="term" value="F:L-glutamate transmembrane transporter activity"/>
    <property type="evidence" value="ECO:0007669"/>
    <property type="project" value="TreeGrafter"/>
</dbReference>
<dbReference type="PANTHER" id="PTHR11958">
    <property type="entry name" value="SODIUM/DICARBOXYLATE SYMPORTER-RELATED"/>
    <property type="match status" value="1"/>
</dbReference>
<dbReference type="SUPFAM" id="SSF118215">
    <property type="entry name" value="Proton glutamate symport protein"/>
    <property type="match status" value="1"/>
</dbReference>
<evidence type="ECO:0000256" key="2">
    <source>
        <dbReference type="ARBA" id="ARBA00022448"/>
    </source>
</evidence>
<evidence type="ECO:0000256" key="7">
    <source>
        <dbReference type="ARBA" id="ARBA00023180"/>
    </source>
</evidence>
<keyword evidence="8" id="KW-0175">Coiled coil</keyword>
<dbReference type="eggNOG" id="COG1301">
    <property type="taxonomic scope" value="Bacteria"/>
</dbReference>
<evidence type="ECO:0000256" key="5">
    <source>
        <dbReference type="ARBA" id="ARBA00022989"/>
    </source>
</evidence>
<feature type="transmembrane region" description="Helical" evidence="9">
    <location>
        <begin position="420"/>
        <end position="440"/>
    </location>
</feature>
<dbReference type="InterPro" id="IPR001991">
    <property type="entry name" value="Na-dicarboxylate_symporter"/>
</dbReference>
<feature type="coiled-coil region" evidence="8">
    <location>
        <begin position="66"/>
        <end position="93"/>
    </location>
</feature>
<keyword evidence="3 9" id="KW-0812">Transmembrane</keyword>